<proteinExistence type="predicted"/>
<accession>A0A6C0HJT9</accession>
<dbReference type="SMART" id="SM00151">
    <property type="entry name" value="SWIB"/>
    <property type="match status" value="1"/>
</dbReference>
<protein>
    <recommendedName>
        <fullName evidence="1">DM2 domain-containing protein</fullName>
    </recommendedName>
</protein>
<evidence type="ECO:0000259" key="1">
    <source>
        <dbReference type="PROSITE" id="PS51925"/>
    </source>
</evidence>
<feature type="domain" description="DM2" evidence="1">
    <location>
        <begin position="65"/>
        <end position="149"/>
    </location>
</feature>
<dbReference type="SUPFAM" id="SSF47592">
    <property type="entry name" value="SWIB/MDM2 domain"/>
    <property type="match status" value="1"/>
</dbReference>
<dbReference type="InterPro" id="IPR036885">
    <property type="entry name" value="SWIB_MDM2_dom_sf"/>
</dbReference>
<dbReference type="Pfam" id="PF02201">
    <property type="entry name" value="SWIB"/>
    <property type="match status" value="1"/>
</dbReference>
<organism evidence="2">
    <name type="scientific">viral metagenome</name>
    <dbReference type="NCBI Taxonomy" id="1070528"/>
    <lineage>
        <taxon>unclassified sequences</taxon>
        <taxon>metagenomes</taxon>
        <taxon>organismal metagenomes</taxon>
    </lineage>
</organism>
<dbReference type="EMBL" id="MN739966">
    <property type="protein sequence ID" value="QHT80263.1"/>
    <property type="molecule type" value="Genomic_DNA"/>
</dbReference>
<dbReference type="Gene3D" id="1.10.245.10">
    <property type="entry name" value="SWIB/MDM2 domain"/>
    <property type="match status" value="1"/>
</dbReference>
<dbReference type="InterPro" id="IPR019835">
    <property type="entry name" value="SWIB_domain"/>
</dbReference>
<evidence type="ECO:0000313" key="2">
    <source>
        <dbReference type="EMBL" id="QHT80263.1"/>
    </source>
</evidence>
<sequence>MAKNTSLCEKMMESLDILDNKMQDHKKHINGCRAELKSIRKQLAKMMQKQDKIDTKQKKERKPHGFARPTLVSDELCIFMGKETGSMVSRTEVTKYLIQYIADNNLQNPENRRHILVDARLKTLFGPESENEKIDYFNMQKFVNRHFPKKE</sequence>
<dbReference type="AlphaFoldDB" id="A0A6C0HJT9"/>
<dbReference type="InterPro" id="IPR003121">
    <property type="entry name" value="SWIB_MDM2_domain"/>
</dbReference>
<name>A0A6C0HJT9_9ZZZZ</name>
<dbReference type="CDD" id="cd10567">
    <property type="entry name" value="SWIB-MDM2_like"/>
    <property type="match status" value="1"/>
</dbReference>
<dbReference type="PROSITE" id="PS51925">
    <property type="entry name" value="SWIB_MDM2"/>
    <property type="match status" value="1"/>
</dbReference>
<reference evidence="2" key="1">
    <citation type="journal article" date="2020" name="Nature">
        <title>Giant virus diversity and host interactions through global metagenomics.</title>
        <authorList>
            <person name="Schulz F."/>
            <person name="Roux S."/>
            <person name="Paez-Espino D."/>
            <person name="Jungbluth S."/>
            <person name="Walsh D.A."/>
            <person name="Denef V.J."/>
            <person name="McMahon K.D."/>
            <person name="Konstantinidis K.T."/>
            <person name="Eloe-Fadrosh E.A."/>
            <person name="Kyrpides N.C."/>
            <person name="Woyke T."/>
        </authorList>
    </citation>
    <scope>NUCLEOTIDE SEQUENCE</scope>
    <source>
        <strain evidence="2">GVMAG-M-3300023184-120</strain>
    </source>
</reference>
<dbReference type="PANTHER" id="PTHR13844">
    <property type="entry name" value="SWI/SNF-RELATED MATRIX-ASSOCIATED ACTIN-DEPENDENT REGULATOR OF CHROMATIN SUBFAMILY D"/>
    <property type="match status" value="1"/>
</dbReference>